<feature type="chain" id="PRO_5013121605" evidence="1">
    <location>
        <begin position="31"/>
        <end position="143"/>
    </location>
</feature>
<keyword evidence="1" id="KW-0732">Signal</keyword>
<feature type="signal peptide" evidence="1">
    <location>
        <begin position="1"/>
        <end position="30"/>
    </location>
</feature>
<name>A0A226D1Z4_FOLCA</name>
<evidence type="ECO:0000313" key="3">
    <source>
        <dbReference type="Proteomes" id="UP000198287"/>
    </source>
</evidence>
<dbReference type="Proteomes" id="UP000198287">
    <property type="component" value="Unassembled WGS sequence"/>
</dbReference>
<dbReference type="GO" id="GO:0005549">
    <property type="term" value="F:odorant binding"/>
    <property type="evidence" value="ECO:0007669"/>
    <property type="project" value="InterPro"/>
</dbReference>
<protein>
    <submittedName>
        <fullName evidence="2">Uncharacterized protein</fullName>
    </submittedName>
</protein>
<reference evidence="2 3" key="1">
    <citation type="submission" date="2015-12" db="EMBL/GenBank/DDBJ databases">
        <title>The genome of Folsomia candida.</title>
        <authorList>
            <person name="Faddeeva A."/>
            <person name="Derks M.F."/>
            <person name="Anvar Y."/>
            <person name="Smit S."/>
            <person name="Van Straalen N."/>
            <person name="Roelofs D."/>
        </authorList>
    </citation>
    <scope>NUCLEOTIDE SEQUENCE [LARGE SCALE GENOMIC DNA]</scope>
    <source>
        <strain evidence="2 3">VU population</strain>
        <tissue evidence="2">Whole body</tissue>
    </source>
</reference>
<comment type="caution">
    <text evidence="2">The sequence shown here is derived from an EMBL/GenBank/DDBJ whole genome shotgun (WGS) entry which is preliminary data.</text>
</comment>
<evidence type="ECO:0000256" key="1">
    <source>
        <dbReference type="SAM" id="SignalP"/>
    </source>
</evidence>
<evidence type="ECO:0000313" key="2">
    <source>
        <dbReference type="EMBL" id="OXA39602.1"/>
    </source>
</evidence>
<dbReference type="Gene3D" id="1.10.238.20">
    <property type="entry name" value="Pheromone/general odorant binding protein domain"/>
    <property type="match status" value="1"/>
</dbReference>
<proteinExistence type="predicted"/>
<dbReference type="OrthoDB" id="8250520at2759"/>
<accession>A0A226D1Z4</accession>
<dbReference type="SUPFAM" id="SSF47565">
    <property type="entry name" value="Insect pheromone/odorant-binding proteins"/>
    <property type="match status" value="1"/>
</dbReference>
<dbReference type="InterPro" id="IPR036728">
    <property type="entry name" value="PBP_GOBP_sf"/>
</dbReference>
<dbReference type="AlphaFoldDB" id="A0A226D1Z4"/>
<organism evidence="2 3">
    <name type="scientific">Folsomia candida</name>
    <name type="common">Springtail</name>
    <dbReference type="NCBI Taxonomy" id="158441"/>
    <lineage>
        <taxon>Eukaryota</taxon>
        <taxon>Metazoa</taxon>
        <taxon>Ecdysozoa</taxon>
        <taxon>Arthropoda</taxon>
        <taxon>Hexapoda</taxon>
        <taxon>Collembola</taxon>
        <taxon>Entomobryomorpha</taxon>
        <taxon>Isotomoidea</taxon>
        <taxon>Isotomidae</taxon>
        <taxon>Proisotominae</taxon>
        <taxon>Folsomia</taxon>
    </lineage>
</organism>
<dbReference type="EMBL" id="LNIX01000038">
    <property type="protein sequence ID" value="OXA39602.1"/>
    <property type="molecule type" value="Genomic_DNA"/>
</dbReference>
<keyword evidence="3" id="KW-1185">Reference proteome</keyword>
<gene>
    <name evidence="2" type="ORF">Fcan01_25689</name>
</gene>
<dbReference type="OMA" id="ILKCAME"/>
<sequence length="143" mass="15819">MSALSSPIPLLTMGLVLMSVYLHHVEFSNAQAPEKSCKQLLSELTKRQFSAIANCSKSMKFKNGKHKATMGNCILKCAMENENLVDRKGEVTREMIDTLLVKELPPSLIDRANATLEPCVAKYTTYDPVIKCVLSALPNFCPN</sequence>